<proteinExistence type="predicted"/>
<accession>A0A9X1UCI8</accession>
<keyword evidence="1" id="KW-1133">Transmembrane helix</keyword>
<dbReference type="Pfam" id="PF07589">
    <property type="entry name" value="PEP-CTERM"/>
    <property type="match status" value="1"/>
</dbReference>
<evidence type="ECO:0000256" key="1">
    <source>
        <dbReference type="SAM" id="Phobius"/>
    </source>
</evidence>
<dbReference type="InterPro" id="IPR013424">
    <property type="entry name" value="Ice-binding_C"/>
</dbReference>
<evidence type="ECO:0000259" key="2">
    <source>
        <dbReference type="Pfam" id="PF07589"/>
    </source>
</evidence>
<evidence type="ECO:0000313" key="4">
    <source>
        <dbReference type="Proteomes" id="UP001139054"/>
    </source>
</evidence>
<dbReference type="EMBL" id="JAKLTY010000078">
    <property type="protein sequence ID" value="MCG2633210.1"/>
    <property type="molecule type" value="Genomic_DNA"/>
</dbReference>
<keyword evidence="1" id="KW-0472">Membrane</keyword>
<gene>
    <name evidence="3" type="ORF">L6654_42620</name>
</gene>
<dbReference type="AlphaFoldDB" id="A0A9X1UCI8"/>
<dbReference type="NCBIfam" id="TIGR02595">
    <property type="entry name" value="PEP_CTERM"/>
    <property type="match status" value="1"/>
</dbReference>
<keyword evidence="1" id="KW-0812">Transmembrane</keyword>
<comment type="caution">
    <text evidence="3">The sequence shown here is derived from an EMBL/GenBank/DDBJ whole genome shotgun (WGS) entry which is preliminary data.</text>
</comment>
<sequence>MGAVLCVAIGQSASANTVLPDAIWSTFVLTQTGQNQSNLQTPNSPVANYTQSAADGWGGAGTSTLSTSVTPALSVQSAVTSLGTHPWYGWATAPYLLTRATLDYSIEIVGPSVPNISLNVSGNGAVTTPNSPNAGASVFLGLGLSDNIRFAYTPVVGADVQNNAVLQDGSEFTNYMSGPLSGFSYSHSFLAPVNSIINVHMAVIADDNGGDLLASSYAYLDPFFSVTDDRYSILTSPGILNEMTSAVPEPSTWAMMILGFCGIGLLAYRRREQRA</sequence>
<feature type="transmembrane region" description="Helical" evidence="1">
    <location>
        <begin position="251"/>
        <end position="268"/>
    </location>
</feature>
<dbReference type="Proteomes" id="UP001139054">
    <property type="component" value="Unassembled WGS sequence"/>
</dbReference>
<reference evidence="3" key="1">
    <citation type="submission" date="2022-01" db="EMBL/GenBank/DDBJ databases">
        <title>Genome sequnece data of strain Bradyrhizobium sp. nov.</title>
        <authorList>
            <person name="Zhang J."/>
        </authorList>
    </citation>
    <scope>NUCLEOTIDE SEQUENCE</scope>
    <source>
        <strain evidence="3">WYCCWR 13023</strain>
    </source>
</reference>
<name>A0A9X1UCI8_9BRAD</name>
<organism evidence="3 4">
    <name type="scientific">Bradyrhizobium zhengyangense</name>
    <dbReference type="NCBI Taxonomy" id="2911009"/>
    <lineage>
        <taxon>Bacteria</taxon>
        <taxon>Pseudomonadati</taxon>
        <taxon>Pseudomonadota</taxon>
        <taxon>Alphaproteobacteria</taxon>
        <taxon>Hyphomicrobiales</taxon>
        <taxon>Nitrobacteraceae</taxon>
        <taxon>Bradyrhizobium</taxon>
    </lineage>
</organism>
<dbReference type="NCBIfam" id="NF035944">
    <property type="entry name" value="PEPxxWA-CTERM"/>
    <property type="match status" value="1"/>
</dbReference>
<evidence type="ECO:0000313" key="3">
    <source>
        <dbReference type="EMBL" id="MCG2633210.1"/>
    </source>
</evidence>
<protein>
    <submittedName>
        <fullName evidence="3">PEPxxWA-CTERM sorting domain-containing protein</fullName>
    </submittedName>
</protein>
<feature type="domain" description="Ice-binding protein C-terminal" evidence="2">
    <location>
        <begin position="246"/>
        <end position="271"/>
    </location>
</feature>